<proteinExistence type="predicted"/>
<sequence length="444" mass="48046">MPGRKGTRAALACAAAAVMLVAPLAASAAGEPEIDLAADRFDLAPRIYTVTPSSEPGAINGPSSVKVWDADTNKLIKEVPVPSDRADGLSRPHHFMAVPGRNFAFVMAFAPSSSIKVFDMVTNEFTNEIPTGLGARHLEFDPNGAIAYSANFDGDSISVININAQKTMATIPVGDRPNYVEHVRTKNGPRLFVSNFGEDTVTVIDADTYQVVDTITVGDGPFNMAETFDHKSLVSADARSNTATFVDVNTLEVTDQIDIEGEHRTDLPASAFQRLNPRITPDGKWLLIGNQDASAVSVINIEERKLEKLIPAGLGADIAFFPKGPAEGYAFVTNRYDNFVTVAKLNGDDPPTFHKNIPTEKIGSHYSTFTEDWSQGIVSERPGRAYSVIDMTKLEETANVWVGGTPGPSEPDSSQDYTRAGPDMAVYVWFDRGKAMVHHERGEV</sequence>
<dbReference type="NCBIfam" id="TIGR02276">
    <property type="entry name" value="beta_rpt_yvtn"/>
    <property type="match status" value="1"/>
</dbReference>
<evidence type="ECO:0000256" key="1">
    <source>
        <dbReference type="SAM" id="SignalP"/>
    </source>
</evidence>
<dbReference type="Pfam" id="PF10282">
    <property type="entry name" value="Lactonase"/>
    <property type="match status" value="1"/>
</dbReference>
<dbReference type="AlphaFoldDB" id="A0A7X5US25"/>
<evidence type="ECO:0000313" key="3">
    <source>
        <dbReference type="Proteomes" id="UP000545493"/>
    </source>
</evidence>
<dbReference type="InterPro" id="IPR015943">
    <property type="entry name" value="WD40/YVTN_repeat-like_dom_sf"/>
</dbReference>
<dbReference type="InterPro" id="IPR011048">
    <property type="entry name" value="Haem_d1_sf"/>
</dbReference>
<dbReference type="InterPro" id="IPR019405">
    <property type="entry name" value="Lactonase_7-beta_prop"/>
</dbReference>
<feature type="signal peptide" evidence="1">
    <location>
        <begin position="1"/>
        <end position="28"/>
    </location>
</feature>
<accession>A0A7X5US25</accession>
<reference evidence="2 3" key="1">
    <citation type="submission" date="2020-03" db="EMBL/GenBank/DDBJ databases">
        <title>Sequencing the genomes of 1000 actinobacteria strains.</title>
        <authorList>
            <person name="Klenk H.-P."/>
        </authorList>
    </citation>
    <scope>NUCLEOTIDE SEQUENCE [LARGE SCALE GENOMIC DNA]</scope>
    <source>
        <strain evidence="2 3">DSM 45685</strain>
    </source>
</reference>
<organism evidence="2 3">
    <name type="scientific">Saccharomonospora amisosensis</name>
    <dbReference type="NCBI Taxonomy" id="1128677"/>
    <lineage>
        <taxon>Bacteria</taxon>
        <taxon>Bacillati</taxon>
        <taxon>Actinomycetota</taxon>
        <taxon>Actinomycetes</taxon>
        <taxon>Pseudonocardiales</taxon>
        <taxon>Pseudonocardiaceae</taxon>
        <taxon>Saccharomonospora</taxon>
    </lineage>
</organism>
<dbReference type="EMBL" id="JAAOYM010000001">
    <property type="protein sequence ID" value="NIJ13171.1"/>
    <property type="molecule type" value="Genomic_DNA"/>
</dbReference>
<dbReference type="SUPFAM" id="SSF51004">
    <property type="entry name" value="C-terminal (heme d1) domain of cytochrome cd1-nitrite reductase"/>
    <property type="match status" value="2"/>
</dbReference>
<dbReference type="InterPro" id="IPR011964">
    <property type="entry name" value="YVTN_b-propeller_repeat"/>
</dbReference>
<keyword evidence="1" id="KW-0732">Signal</keyword>
<feature type="chain" id="PRO_5030714896" evidence="1">
    <location>
        <begin position="29"/>
        <end position="444"/>
    </location>
</feature>
<protein>
    <submittedName>
        <fullName evidence="2">YVTN family beta-propeller protein</fullName>
    </submittedName>
</protein>
<dbReference type="InterPro" id="IPR051200">
    <property type="entry name" value="Host-pathogen_enzymatic-act"/>
</dbReference>
<gene>
    <name evidence="2" type="ORF">FHU38_003515</name>
</gene>
<dbReference type="PANTHER" id="PTHR47197:SF3">
    <property type="entry name" value="DIHYDRO-HEME D1 DEHYDROGENASE"/>
    <property type="match status" value="1"/>
</dbReference>
<dbReference type="RefSeq" id="WP_167172772.1">
    <property type="nucleotide sequence ID" value="NZ_JAAOYM010000001.1"/>
</dbReference>
<dbReference type="Gene3D" id="2.130.10.10">
    <property type="entry name" value="YVTN repeat-like/Quinoprotein amine dehydrogenase"/>
    <property type="match status" value="2"/>
</dbReference>
<dbReference type="PANTHER" id="PTHR47197">
    <property type="entry name" value="PROTEIN NIRF"/>
    <property type="match status" value="1"/>
</dbReference>
<keyword evidence="3" id="KW-1185">Reference proteome</keyword>
<comment type="caution">
    <text evidence="2">The sequence shown here is derived from an EMBL/GenBank/DDBJ whole genome shotgun (WGS) entry which is preliminary data.</text>
</comment>
<dbReference type="Proteomes" id="UP000545493">
    <property type="component" value="Unassembled WGS sequence"/>
</dbReference>
<evidence type="ECO:0000313" key="2">
    <source>
        <dbReference type="EMBL" id="NIJ13171.1"/>
    </source>
</evidence>
<name>A0A7X5US25_9PSEU</name>